<accession>R0E7T1</accession>
<sequence precursor="true">MKARGLLIFLLGLLVGGFGRFLLPGVTNQSSSFTSDVEAYIQEEVEPLSRRQLVAYQFGKPLKLDTNRGTTYTASRYVRLPLPFAPLQEGVAPPGEAMTLQQVTATAQQWGDRVIITDVANLTIKHPLFQQACELVALQMPETLERNTLNTLLSATQVNFAGNAANRAALSGSNVMSPHEVNRVVGSMLTFGVPRFNGDEREDMMIEAGAYRDPSRSPAMTQHYVALIHPLSAQDMRENSSVQQAWAYSDVNRLYNNELGPFNGARFVETNMMPYWTGVAAINGTASASGGTLATGTYYVQVTASPAQTSVEQQIYQVSTSISVTGPTGSIQVALPQLVGYVFNVYVGTSANPANLGLSASGPTTGPLAGQATQLAPNQTVTITGIGNAQTPPAAPATGVTVFPTIFIGNHSYGQVLLENPEFHYLTGADKSDPLNQTRVVSWKVFYGSIILNQSFLARVEASSAFAPGYQAGTANQG</sequence>
<evidence type="ECO:0000313" key="2">
    <source>
        <dbReference type="Proteomes" id="UP000013280"/>
    </source>
</evidence>
<dbReference type="NCBIfam" id="TIGR04387">
    <property type="entry name" value="capsid_maj_N4"/>
    <property type="match status" value="1"/>
</dbReference>
<dbReference type="RefSeq" id="WP_004630957.1">
    <property type="nucleotide sequence ID" value="NZ_APMQ01000006.1"/>
</dbReference>
<organism evidence="1 2">
    <name type="scientific">Ralstonia pickettii OR214</name>
    <dbReference type="NCBI Taxonomy" id="1264675"/>
    <lineage>
        <taxon>Bacteria</taxon>
        <taxon>Pseudomonadati</taxon>
        <taxon>Pseudomonadota</taxon>
        <taxon>Betaproteobacteria</taxon>
        <taxon>Burkholderiales</taxon>
        <taxon>Burkholderiaceae</taxon>
        <taxon>Ralstonia</taxon>
    </lineage>
</organism>
<evidence type="ECO:0008006" key="3">
    <source>
        <dbReference type="Google" id="ProtNLM"/>
    </source>
</evidence>
<comment type="caution">
    <text evidence="1">The sequence shown here is derived from an EMBL/GenBank/DDBJ whole genome shotgun (WGS) entry which is preliminary data.</text>
</comment>
<evidence type="ECO:0000313" key="1">
    <source>
        <dbReference type="EMBL" id="ENZ77482.1"/>
    </source>
</evidence>
<dbReference type="Proteomes" id="UP000013280">
    <property type="component" value="Unassembled WGS sequence"/>
</dbReference>
<gene>
    <name evidence="1" type="ORF">OR214_02483</name>
</gene>
<name>R0E7T1_RALPI</name>
<reference evidence="1 2" key="1">
    <citation type="journal article" date="2013" name="Genome Announc.">
        <title>Draft Genome Sequence for Ralstonia sp. Strain OR214, a Bacterium with Potential for Bioremediation.</title>
        <authorList>
            <person name="Utturkar S.M."/>
            <person name="Bollmann A."/>
            <person name="Brzoska R.M."/>
            <person name="Klingeman D.M."/>
            <person name="Epstein S.E."/>
            <person name="Palumbo A.V."/>
            <person name="Brown S.D."/>
        </authorList>
    </citation>
    <scope>NUCLEOTIDE SEQUENCE [LARGE SCALE GENOMIC DNA]</scope>
    <source>
        <strain evidence="1 2">OR214</strain>
    </source>
</reference>
<dbReference type="EMBL" id="APMQ01000006">
    <property type="protein sequence ID" value="ENZ77482.1"/>
    <property type="molecule type" value="Genomic_DNA"/>
</dbReference>
<protein>
    <recommendedName>
        <fullName evidence="3">N4-gp56 family major capsid protein</fullName>
    </recommendedName>
</protein>
<dbReference type="AlphaFoldDB" id="R0E7T1"/>
<proteinExistence type="predicted"/>
<dbReference type="PATRIC" id="fig|1264675.3.peg.2414"/>